<evidence type="ECO:0000313" key="1">
    <source>
        <dbReference type="EMBL" id="MDE8604596.1"/>
    </source>
</evidence>
<keyword evidence="2" id="KW-1185">Reference proteome</keyword>
<evidence type="ECO:0000313" key="2">
    <source>
        <dbReference type="Proteomes" id="UP001139522"/>
    </source>
</evidence>
<proteinExistence type="predicted"/>
<dbReference type="InterPro" id="IPR048119">
    <property type="entry name" value="KwaB"/>
</dbReference>
<sequence>MNKEELNTKLKYLQDNIEQIEAVVYVLLKGETTPKKLDIKSDDLPNIKKMFVDSIGSEIISNTDVSVVLLSTSDERKNVIYEYDIEVPESLQCLQHITSSDDYEMFDLADDNINSVVAMIIELGDEQKQVVLFKTMAQINIYGRSSFFLKKSPQRFEELKEEFFRISPNFHLLQVDNSLLVLSLDTLEKSFGFQEIIKKEAKLGVEAIEAISLVENPETLHELIDNVTTARKLTKVAKASPVLKSGIENDKIIQFCKSFPRLKGKIKFNADGDKIQLDTKVSKALFIQLLMDDFLTSELTKFHYTSLAKDGADDNVAVEES</sequence>
<dbReference type="Pfam" id="PF16162">
    <property type="entry name" value="KwaB"/>
    <property type="match status" value="1"/>
</dbReference>
<comment type="caution">
    <text evidence="1">The sequence shown here is derived from an EMBL/GenBank/DDBJ whole genome shotgun (WGS) entry which is preliminary data.</text>
</comment>
<accession>A0ABT5WIH5</accession>
<dbReference type="Proteomes" id="UP001139522">
    <property type="component" value="Unassembled WGS sequence"/>
</dbReference>
<dbReference type="RefSeq" id="WP_255897156.1">
    <property type="nucleotide sequence ID" value="NZ_JAMZEG020000004.1"/>
</dbReference>
<reference evidence="1" key="1">
    <citation type="submission" date="2023-01" db="EMBL/GenBank/DDBJ databases">
        <title>Psychroserpens sp. MSW6 and Marinomonas sp. RSW2, isolated from seawater.</title>
        <authorList>
            <person name="Kristyanto S."/>
            <person name="Jung J."/>
            <person name="Kim J.M."/>
            <person name="Jeon C.O."/>
        </authorList>
    </citation>
    <scope>NUCLEOTIDE SEQUENCE</scope>
    <source>
        <strain evidence="1">RSW2</strain>
    </source>
</reference>
<organism evidence="1 2">
    <name type="scientific">Marinomonas maritima</name>
    <dbReference type="NCBI Taxonomy" id="2940935"/>
    <lineage>
        <taxon>Bacteria</taxon>
        <taxon>Pseudomonadati</taxon>
        <taxon>Pseudomonadota</taxon>
        <taxon>Gammaproteobacteria</taxon>
        <taxon>Oceanospirillales</taxon>
        <taxon>Oceanospirillaceae</taxon>
        <taxon>Marinomonas</taxon>
    </lineage>
</organism>
<gene>
    <name evidence="1" type="ORF">M3I01_017185</name>
</gene>
<name>A0ABT5WIH5_9GAMM</name>
<dbReference type="NCBIfam" id="NF041623">
    <property type="entry name" value="KwaB"/>
    <property type="match status" value="1"/>
</dbReference>
<protein>
    <submittedName>
        <fullName evidence="1">DUF4868 domain-containing protein</fullName>
    </submittedName>
</protein>
<dbReference type="InterPro" id="IPR032359">
    <property type="entry name" value="KwaB-like"/>
</dbReference>
<dbReference type="EMBL" id="JAMZEG020000004">
    <property type="protein sequence ID" value="MDE8604596.1"/>
    <property type="molecule type" value="Genomic_DNA"/>
</dbReference>